<keyword evidence="6 9" id="KW-0227">DNA damage</keyword>
<evidence type="ECO:0000256" key="3">
    <source>
        <dbReference type="ARBA" id="ARBA00022490"/>
    </source>
</evidence>
<dbReference type="SUPFAM" id="SSF53155">
    <property type="entry name" value="Methylated DNA-protein cysteine methyltransferase domain"/>
    <property type="match status" value="1"/>
</dbReference>
<dbReference type="FunFam" id="1.10.10.10:FF:000214">
    <property type="entry name" value="Methylated-DNA--protein-cysteine methyltransferase"/>
    <property type="match status" value="1"/>
</dbReference>
<proteinExistence type="inferred from homology"/>
<dbReference type="InterPro" id="IPR001497">
    <property type="entry name" value="MethylDNA_cys_MeTrfase_AS"/>
</dbReference>
<comment type="catalytic activity">
    <reaction evidence="8 9">
        <text>a 6-O-methyl-2'-deoxyguanosine in DNA + L-cysteinyl-[protein] = S-methyl-L-cysteinyl-[protein] + a 2'-deoxyguanosine in DNA</text>
        <dbReference type="Rhea" id="RHEA:24000"/>
        <dbReference type="Rhea" id="RHEA-COMP:10131"/>
        <dbReference type="Rhea" id="RHEA-COMP:10132"/>
        <dbReference type="Rhea" id="RHEA-COMP:11367"/>
        <dbReference type="Rhea" id="RHEA-COMP:11368"/>
        <dbReference type="ChEBI" id="CHEBI:29950"/>
        <dbReference type="ChEBI" id="CHEBI:82612"/>
        <dbReference type="ChEBI" id="CHEBI:85445"/>
        <dbReference type="ChEBI" id="CHEBI:85448"/>
        <dbReference type="EC" id="2.1.1.63"/>
    </reaction>
</comment>
<evidence type="ECO:0000313" key="11">
    <source>
        <dbReference type="EMBL" id="HIQ60195.1"/>
    </source>
</evidence>
<dbReference type="GO" id="GO:0032259">
    <property type="term" value="P:methylation"/>
    <property type="evidence" value="ECO:0007669"/>
    <property type="project" value="UniProtKB-KW"/>
</dbReference>
<evidence type="ECO:0000256" key="9">
    <source>
        <dbReference type="HAMAP-Rule" id="MF_00772"/>
    </source>
</evidence>
<dbReference type="EMBL" id="DVFO01000009">
    <property type="protein sequence ID" value="HIQ60195.1"/>
    <property type="molecule type" value="Genomic_DNA"/>
</dbReference>
<dbReference type="GO" id="GO:0006307">
    <property type="term" value="P:DNA alkylation repair"/>
    <property type="evidence" value="ECO:0007669"/>
    <property type="project" value="UniProtKB-UniRule"/>
</dbReference>
<dbReference type="PANTHER" id="PTHR10815">
    <property type="entry name" value="METHYLATED-DNA--PROTEIN-CYSTEINE METHYLTRANSFERASE"/>
    <property type="match status" value="1"/>
</dbReference>
<dbReference type="PROSITE" id="PS00374">
    <property type="entry name" value="MGMT"/>
    <property type="match status" value="1"/>
</dbReference>
<evidence type="ECO:0000259" key="10">
    <source>
        <dbReference type="Pfam" id="PF01035"/>
    </source>
</evidence>
<evidence type="ECO:0000256" key="7">
    <source>
        <dbReference type="ARBA" id="ARBA00023204"/>
    </source>
</evidence>
<keyword evidence="4 9" id="KW-0489">Methyltransferase</keyword>
<dbReference type="InterPro" id="IPR023546">
    <property type="entry name" value="MGMT"/>
</dbReference>
<comment type="miscellaneous">
    <text evidence="9">This enzyme catalyzes only one turnover and therefore is not strictly catalytic. According to one definition, an enzyme is a biocatalyst that acts repeatedly and over many reaction cycles.</text>
</comment>
<reference evidence="11" key="1">
    <citation type="submission" date="2020-10" db="EMBL/GenBank/DDBJ databases">
        <authorList>
            <person name="Gilroy R."/>
        </authorList>
    </citation>
    <scope>NUCLEOTIDE SEQUENCE</scope>
    <source>
        <strain evidence="11">ChiGjej2B2-12916</strain>
    </source>
</reference>
<feature type="domain" description="Methylated-DNA-[protein]-cysteine S-methyltransferase DNA binding" evidence="10">
    <location>
        <begin position="77"/>
        <end position="156"/>
    </location>
</feature>
<comment type="subcellular location">
    <subcellularLocation>
        <location evidence="9">Cytoplasm</location>
    </subcellularLocation>
</comment>
<dbReference type="Gene3D" id="1.10.10.10">
    <property type="entry name" value="Winged helix-like DNA-binding domain superfamily/Winged helix DNA-binding domain"/>
    <property type="match status" value="1"/>
</dbReference>
<evidence type="ECO:0000256" key="1">
    <source>
        <dbReference type="ARBA" id="ARBA00001286"/>
    </source>
</evidence>
<dbReference type="AlphaFoldDB" id="A0A9D0YSE5"/>
<evidence type="ECO:0000256" key="4">
    <source>
        <dbReference type="ARBA" id="ARBA00022603"/>
    </source>
</evidence>
<dbReference type="GO" id="GO:0005737">
    <property type="term" value="C:cytoplasm"/>
    <property type="evidence" value="ECO:0007669"/>
    <property type="project" value="UniProtKB-SubCell"/>
</dbReference>
<dbReference type="InterPro" id="IPR036217">
    <property type="entry name" value="MethylDNA_cys_MeTrfase_DNAb"/>
</dbReference>
<keyword evidence="3 9" id="KW-0963">Cytoplasm</keyword>
<evidence type="ECO:0000256" key="6">
    <source>
        <dbReference type="ARBA" id="ARBA00022763"/>
    </source>
</evidence>
<dbReference type="Proteomes" id="UP000886879">
    <property type="component" value="Unassembled WGS sequence"/>
</dbReference>
<comment type="function">
    <text evidence="9">Involved in the cellular defense against the biological effects of O6-methylguanine (O6-MeG) and O4-methylthymine (O4-MeT) in DNA. Repairs the methylated nucleobase in DNA by stoichiometrically transferring the methyl group to a cysteine residue in the enzyme. This is a suicide reaction: the enzyme is irreversibly inactivated.</text>
</comment>
<evidence type="ECO:0000256" key="2">
    <source>
        <dbReference type="ARBA" id="ARBA00008711"/>
    </source>
</evidence>
<feature type="active site" description="Nucleophile; methyl group acceptor" evidence="9">
    <location>
        <position position="128"/>
    </location>
</feature>
<keyword evidence="7 9" id="KW-0234">DNA repair</keyword>
<dbReference type="CDD" id="cd06445">
    <property type="entry name" value="ATase"/>
    <property type="match status" value="1"/>
</dbReference>
<comment type="caution">
    <text evidence="11">The sequence shown here is derived from an EMBL/GenBank/DDBJ whole genome shotgun (WGS) entry which is preliminary data.</text>
</comment>
<gene>
    <name evidence="11" type="ORF">IAD31_01135</name>
</gene>
<name>A0A9D0YSE5_9FIRM</name>
<keyword evidence="5 9" id="KW-0808">Transferase</keyword>
<dbReference type="Gene3D" id="3.30.160.70">
    <property type="entry name" value="Methylated DNA-protein cysteine methyltransferase domain"/>
    <property type="match status" value="1"/>
</dbReference>
<dbReference type="InterPro" id="IPR036631">
    <property type="entry name" value="MGMT_N_sf"/>
</dbReference>
<dbReference type="Pfam" id="PF01035">
    <property type="entry name" value="DNA_binding_1"/>
    <property type="match status" value="1"/>
</dbReference>
<protein>
    <recommendedName>
        <fullName evidence="9">Methylated-DNA--protein-cysteine methyltransferase</fullName>
        <ecNumber evidence="9">2.1.1.63</ecNumber>
    </recommendedName>
    <alternativeName>
        <fullName evidence="9">6-O-methylguanine-DNA methyltransferase</fullName>
        <shortName evidence="9">MGMT</shortName>
    </alternativeName>
    <alternativeName>
        <fullName evidence="9">O-6-methylguanine-DNA-alkyltransferase</fullName>
    </alternativeName>
</protein>
<dbReference type="InterPro" id="IPR036388">
    <property type="entry name" value="WH-like_DNA-bd_sf"/>
</dbReference>
<sequence length="160" mass="17885">MNKRKAAEIFAVYTFPCGTFRVEQAGDCIVSISAVQGPVLDYGTPTPLTRQLASQMEEYFQGKRKVFDIPHILHGTPFQERVWQALCRIPYGQTRSYRDIAKEIGQPKAYRAVGMANHRNPMMLVVPCHRVIGADGSLGGYAGGLELKRFLLSLEQNHTS</sequence>
<comment type="catalytic activity">
    <reaction evidence="1 9">
        <text>a 4-O-methyl-thymidine in DNA + L-cysteinyl-[protein] = a thymidine in DNA + S-methyl-L-cysteinyl-[protein]</text>
        <dbReference type="Rhea" id="RHEA:53428"/>
        <dbReference type="Rhea" id="RHEA-COMP:10131"/>
        <dbReference type="Rhea" id="RHEA-COMP:10132"/>
        <dbReference type="Rhea" id="RHEA-COMP:13555"/>
        <dbReference type="Rhea" id="RHEA-COMP:13556"/>
        <dbReference type="ChEBI" id="CHEBI:29950"/>
        <dbReference type="ChEBI" id="CHEBI:82612"/>
        <dbReference type="ChEBI" id="CHEBI:137386"/>
        <dbReference type="ChEBI" id="CHEBI:137387"/>
        <dbReference type="EC" id="2.1.1.63"/>
    </reaction>
</comment>
<dbReference type="HAMAP" id="MF_00772">
    <property type="entry name" value="OGT"/>
    <property type="match status" value="1"/>
</dbReference>
<evidence type="ECO:0000256" key="5">
    <source>
        <dbReference type="ARBA" id="ARBA00022679"/>
    </source>
</evidence>
<dbReference type="GO" id="GO:0003908">
    <property type="term" value="F:methylated-DNA-[protein]-cysteine S-methyltransferase activity"/>
    <property type="evidence" value="ECO:0007669"/>
    <property type="project" value="UniProtKB-UniRule"/>
</dbReference>
<accession>A0A9D0YSE5</accession>
<dbReference type="PANTHER" id="PTHR10815:SF13">
    <property type="entry name" value="METHYLATED-DNA--PROTEIN-CYSTEINE METHYLTRANSFERASE"/>
    <property type="match status" value="1"/>
</dbReference>
<dbReference type="SUPFAM" id="SSF46767">
    <property type="entry name" value="Methylated DNA-protein cysteine methyltransferase, C-terminal domain"/>
    <property type="match status" value="1"/>
</dbReference>
<dbReference type="InterPro" id="IPR014048">
    <property type="entry name" value="MethylDNA_cys_MeTrfase_DNA-bd"/>
</dbReference>
<comment type="similarity">
    <text evidence="2 9">Belongs to the MGMT family.</text>
</comment>
<dbReference type="EC" id="2.1.1.63" evidence="9"/>
<evidence type="ECO:0000256" key="8">
    <source>
        <dbReference type="ARBA" id="ARBA00049348"/>
    </source>
</evidence>
<organism evidence="11 12">
    <name type="scientific">Candidatus Enterenecus faecium</name>
    <dbReference type="NCBI Taxonomy" id="2840780"/>
    <lineage>
        <taxon>Bacteria</taxon>
        <taxon>Bacillati</taxon>
        <taxon>Bacillota</taxon>
        <taxon>Clostridia</taxon>
        <taxon>Eubacteriales</taxon>
        <taxon>Candidatus Enterenecus</taxon>
    </lineage>
</organism>
<dbReference type="NCBIfam" id="TIGR00589">
    <property type="entry name" value="ogt"/>
    <property type="match status" value="1"/>
</dbReference>
<evidence type="ECO:0000313" key="12">
    <source>
        <dbReference type="Proteomes" id="UP000886879"/>
    </source>
</evidence>
<reference evidence="11" key="2">
    <citation type="journal article" date="2021" name="PeerJ">
        <title>Extensive microbial diversity within the chicken gut microbiome revealed by metagenomics and culture.</title>
        <authorList>
            <person name="Gilroy R."/>
            <person name="Ravi A."/>
            <person name="Getino M."/>
            <person name="Pursley I."/>
            <person name="Horton D.L."/>
            <person name="Alikhan N.F."/>
            <person name="Baker D."/>
            <person name="Gharbi K."/>
            <person name="Hall N."/>
            <person name="Watson M."/>
            <person name="Adriaenssens E.M."/>
            <person name="Foster-Nyarko E."/>
            <person name="Jarju S."/>
            <person name="Secka A."/>
            <person name="Antonio M."/>
            <person name="Oren A."/>
            <person name="Chaudhuri R.R."/>
            <person name="La Ragione R."/>
            <person name="Hildebrand F."/>
            <person name="Pallen M.J."/>
        </authorList>
    </citation>
    <scope>NUCLEOTIDE SEQUENCE</scope>
    <source>
        <strain evidence="11">ChiGjej2B2-12916</strain>
    </source>
</reference>